<dbReference type="EMBL" id="NVUK01000006">
    <property type="protein sequence ID" value="PCI78433.1"/>
    <property type="molecule type" value="Genomic_DNA"/>
</dbReference>
<sequence length="305" mass="34471">MSVRDLIILGCASQQPTRLRNQGGYLLRWNTEGFLFDPGEGTQRQFIFAEVSPTAVTRIFISHFHGDHCLGLGSMIMRLNLDGVTRPIHCYFPKSGMAYFDRLCTGTIFNNRTTIVKHPISENGVVEEDDNFTIEAAFLDHGVDNIGWRITEKNRQRFFKEKLAEKGIRGPNVKELIQKGQIEIDGKITYAKDVSYTQEGSIFSYVVDTRPCAAAIKLAQDADLVLCESTYLTAQEDLAHDHYHMTAKQAALIAKTAGAKNLVLTHFSARYLDLEPFVTEAKKEFANVDVADDFKRFVMPKRKMH</sequence>
<evidence type="ECO:0000256" key="8">
    <source>
        <dbReference type="HAMAP-Rule" id="MF_01818"/>
    </source>
</evidence>
<dbReference type="SUPFAM" id="SSF56281">
    <property type="entry name" value="Metallo-hydrolase/oxidoreductase"/>
    <property type="match status" value="1"/>
</dbReference>
<dbReference type="InterPro" id="IPR001279">
    <property type="entry name" value="Metallo-B-lactamas"/>
</dbReference>
<feature type="domain" description="Metallo-beta-lactamase" evidence="9">
    <location>
        <begin position="25"/>
        <end position="131"/>
    </location>
</feature>
<comment type="caution">
    <text evidence="11">The sequence shown here is derived from an EMBL/GenBank/DDBJ whole genome shotgun (WGS) entry which is preliminary data.</text>
</comment>
<dbReference type="Proteomes" id="UP000218775">
    <property type="component" value="Unassembled WGS sequence"/>
</dbReference>
<dbReference type="NCBIfam" id="TIGR02651">
    <property type="entry name" value="RNase_Z"/>
    <property type="match status" value="1"/>
</dbReference>
<evidence type="ECO:0000259" key="10">
    <source>
        <dbReference type="Pfam" id="PF12706"/>
    </source>
</evidence>
<keyword evidence="7 8" id="KW-0862">Zinc</keyword>
<dbReference type="HAMAP" id="MF_01818">
    <property type="entry name" value="RNase_Z_BN"/>
    <property type="match status" value="1"/>
</dbReference>
<dbReference type="Pfam" id="PF00753">
    <property type="entry name" value="Lactamase_B"/>
    <property type="match status" value="1"/>
</dbReference>
<dbReference type="CDD" id="cd07717">
    <property type="entry name" value="RNaseZ_ZiPD-like_MBL-fold"/>
    <property type="match status" value="1"/>
</dbReference>
<evidence type="ECO:0000256" key="2">
    <source>
        <dbReference type="ARBA" id="ARBA00022694"/>
    </source>
</evidence>
<keyword evidence="4 8" id="KW-0479">Metal-binding</keyword>
<protein>
    <recommendedName>
        <fullName evidence="8">Ribonuclease Z</fullName>
        <shortName evidence="8">RNase Z</shortName>
        <ecNumber evidence="8">3.1.26.11</ecNumber>
    </recommendedName>
    <alternativeName>
        <fullName evidence="8">tRNA 3 endonuclease</fullName>
    </alternativeName>
    <alternativeName>
        <fullName evidence="8">tRNase Z</fullName>
    </alternativeName>
</protein>
<keyword evidence="6 8" id="KW-0378">Hydrolase</keyword>
<gene>
    <name evidence="8" type="primary">rnz</name>
    <name evidence="11" type="ORF">COB21_00965</name>
</gene>
<accession>A0A2A4X749</accession>
<evidence type="ECO:0000256" key="7">
    <source>
        <dbReference type="ARBA" id="ARBA00022833"/>
    </source>
</evidence>
<evidence type="ECO:0000313" key="12">
    <source>
        <dbReference type="Proteomes" id="UP000218775"/>
    </source>
</evidence>
<comment type="function">
    <text evidence="8">Zinc phosphodiesterase, which displays some tRNA 3'-processing endonuclease activity. Probably involved in tRNA maturation, by removing a 3'-trailer from precursor tRNA.</text>
</comment>
<feature type="binding site" evidence="8">
    <location>
        <position position="141"/>
    </location>
    <ligand>
        <name>Zn(2+)</name>
        <dbReference type="ChEBI" id="CHEBI:29105"/>
        <label>1</label>
        <note>catalytic</note>
    </ligand>
</feature>
<evidence type="ECO:0000313" key="11">
    <source>
        <dbReference type="EMBL" id="PCI78433.1"/>
    </source>
</evidence>
<dbReference type="InterPro" id="IPR036866">
    <property type="entry name" value="RibonucZ/Hydroxyglut_hydro"/>
</dbReference>
<feature type="binding site" evidence="8">
    <location>
        <position position="65"/>
    </location>
    <ligand>
        <name>Zn(2+)</name>
        <dbReference type="ChEBI" id="CHEBI:29105"/>
        <label>1</label>
        <note>catalytic</note>
    </ligand>
</feature>
<feature type="binding site" evidence="8">
    <location>
        <position position="68"/>
    </location>
    <ligand>
        <name>Zn(2+)</name>
        <dbReference type="ChEBI" id="CHEBI:29105"/>
        <label>2</label>
        <note>catalytic</note>
    </ligand>
</feature>
<dbReference type="NCBIfam" id="NF000801">
    <property type="entry name" value="PRK00055.1-3"/>
    <property type="match status" value="1"/>
</dbReference>
<feature type="active site" description="Proton acceptor" evidence="8">
    <location>
        <position position="67"/>
    </location>
</feature>
<evidence type="ECO:0000256" key="3">
    <source>
        <dbReference type="ARBA" id="ARBA00022722"/>
    </source>
</evidence>
<feature type="binding site" evidence="8">
    <location>
        <position position="63"/>
    </location>
    <ligand>
        <name>Zn(2+)</name>
        <dbReference type="ChEBI" id="CHEBI:29105"/>
        <label>1</label>
        <note>catalytic</note>
    </ligand>
</feature>
<dbReference type="AlphaFoldDB" id="A0A2A4X749"/>
<dbReference type="PANTHER" id="PTHR46018">
    <property type="entry name" value="ZINC PHOSPHODIESTERASE ELAC PROTEIN 1"/>
    <property type="match status" value="1"/>
</dbReference>
<evidence type="ECO:0000256" key="6">
    <source>
        <dbReference type="ARBA" id="ARBA00022801"/>
    </source>
</evidence>
<evidence type="ECO:0000256" key="4">
    <source>
        <dbReference type="ARBA" id="ARBA00022723"/>
    </source>
</evidence>
<dbReference type="EC" id="3.1.26.11" evidence="8"/>
<comment type="catalytic activity">
    <reaction evidence="8">
        <text>Endonucleolytic cleavage of RNA, removing extra 3' nucleotides from tRNA precursor, generating 3' termini of tRNAs. A 3'-hydroxy group is left at the tRNA terminus and a 5'-phosphoryl group is left at the trailer molecule.</text>
        <dbReference type="EC" id="3.1.26.11"/>
    </reaction>
</comment>
<feature type="binding site" evidence="8">
    <location>
        <position position="67"/>
    </location>
    <ligand>
        <name>Zn(2+)</name>
        <dbReference type="ChEBI" id="CHEBI:29105"/>
        <label>2</label>
        <note>catalytic</note>
    </ligand>
</feature>
<dbReference type="GO" id="GO:0008270">
    <property type="term" value="F:zinc ion binding"/>
    <property type="evidence" value="ECO:0007669"/>
    <property type="project" value="UniProtKB-UniRule"/>
</dbReference>
<feature type="binding site" evidence="8">
    <location>
        <position position="266"/>
    </location>
    <ligand>
        <name>Zn(2+)</name>
        <dbReference type="ChEBI" id="CHEBI:29105"/>
        <label>2</label>
        <note>catalytic</note>
    </ligand>
</feature>
<dbReference type="InterPro" id="IPR013471">
    <property type="entry name" value="RNase_Z/BN"/>
</dbReference>
<evidence type="ECO:0000256" key="5">
    <source>
        <dbReference type="ARBA" id="ARBA00022759"/>
    </source>
</evidence>
<name>A0A2A4X749_UNCAE</name>
<comment type="similarity">
    <text evidence="8">Belongs to the RNase Z family.</text>
</comment>
<organism evidence="11 12">
    <name type="scientific">Aerophobetes bacterium</name>
    <dbReference type="NCBI Taxonomy" id="2030807"/>
    <lineage>
        <taxon>Bacteria</taxon>
        <taxon>Candidatus Aerophobota</taxon>
    </lineage>
</organism>
<dbReference type="NCBIfam" id="NF000804">
    <property type="entry name" value="PRK00055.2-1"/>
    <property type="match status" value="1"/>
</dbReference>
<feature type="domain" description="Metallo-beta-lactamase" evidence="10">
    <location>
        <begin position="199"/>
        <end position="267"/>
    </location>
</feature>
<dbReference type="Pfam" id="PF12706">
    <property type="entry name" value="Lactamase_B_2"/>
    <property type="match status" value="1"/>
</dbReference>
<dbReference type="GO" id="GO:0042781">
    <property type="term" value="F:3'-tRNA processing endoribonuclease activity"/>
    <property type="evidence" value="ECO:0007669"/>
    <property type="project" value="UniProtKB-UniRule"/>
</dbReference>
<feature type="binding site" evidence="8">
    <location>
        <position position="208"/>
    </location>
    <ligand>
        <name>Zn(2+)</name>
        <dbReference type="ChEBI" id="CHEBI:29105"/>
        <label>1</label>
        <note>catalytic</note>
    </ligand>
</feature>
<keyword evidence="5 8" id="KW-0255">Endonuclease</keyword>
<dbReference type="Gene3D" id="3.60.15.10">
    <property type="entry name" value="Ribonuclease Z/Hydroxyacylglutathione hydrolase-like"/>
    <property type="match status" value="1"/>
</dbReference>
<feature type="binding site" evidence="8">
    <location>
        <position position="208"/>
    </location>
    <ligand>
        <name>Zn(2+)</name>
        <dbReference type="ChEBI" id="CHEBI:29105"/>
        <label>2</label>
        <note>catalytic</note>
    </ligand>
</feature>
<evidence type="ECO:0000259" key="9">
    <source>
        <dbReference type="Pfam" id="PF00753"/>
    </source>
</evidence>
<comment type="cofactor">
    <cofactor evidence="8">
        <name>Zn(2+)</name>
        <dbReference type="ChEBI" id="CHEBI:29105"/>
    </cofactor>
    <text evidence="8">Binds 2 Zn(2+) ions.</text>
</comment>
<comment type="subunit">
    <text evidence="1 8">Homodimer.</text>
</comment>
<reference evidence="12" key="1">
    <citation type="submission" date="2017-08" db="EMBL/GenBank/DDBJ databases">
        <title>A dynamic microbial community with high functional redundancy inhabits the cold, oxic subseafloor aquifer.</title>
        <authorList>
            <person name="Tully B.J."/>
            <person name="Wheat C.G."/>
            <person name="Glazer B.T."/>
            <person name="Huber J.A."/>
        </authorList>
    </citation>
    <scope>NUCLEOTIDE SEQUENCE [LARGE SCALE GENOMIC DNA]</scope>
</reference>
<keyword evidence="3 8" id="KW-0540">Nuclease</keyword>
<keyword evidence="2 8" id="KW-0819">tRNA processing</keyword>
<dbReference type="PANTHER" id="PTHR46018:SF2">
    <property type="entry name" value="ZINC PHOSPHODIESTERASE ELAC PROTEIN 1"/>
    <property type="match status" value="1"/>
</dbReference>
<evidence type="ECO:0000256" key="1">
    <source>
        <dbReference type="ARBA" id="ARBA00011738"/>
    </source>
</evidence>
<proteinExistence type="inferred from homology"/>